<sequence length="360" mass="40740">MKTTSILITLSILLGLSCQSEQKESKRTAFSAKAETKISYSDADPADLIDQMVVIPAGEFEMGANSDQADPDEYPKHMVRVDSFLMDATEVTNAEFSRFVEATGYVTTAEKDIDWEEMKKQLPANTPKPDESLLKAGSLIFKNTDGPVPLNNPGYWWAWTTGADWRHPQGPGSDITGKDHFPVTHISWEDARAYAEWAGKRLPTEAEWEWAAMGGLSNTVYPWGNELDTDNEIHANYWQGDFPYDNEEKDGYYLSSPVGTFKPNGYGLYDMSGNVWEWCADLYHHEYYDTKKPEEIAYNPRGPETSLDPDEPLIPKRVLRGGSFLCNDSYCSGYRVARRMKGDMKSSYNHTGFRCVKDFE</sequence>
<evidence type="ECO:0000259" key="1">
    <source>
        <dbReference type="Pfam" id="PF03781"/>
    </source>
</evidence>
<dbReference type="AlphaFoldDB" id="A0A953HY19"/>
<accession>A0A953HY19</accession>
<dbReference type="Gene3D" id="3.90.1580.10">
    <property type="entry name" value="paralog of FGE (formylglycine-generating enzyme)"/>
    <property type="match status" value="1"/>
</dbReference>
<name>A0A953HY19_9BACT</name>
<dbReference type="EMBL" id="JAHVHU010000019">
    <property type="protein sequence ID" value="MBY5959883.1"/>
    <property type="molecule type" value="Genomic_DNA"/>
</dbReference>
<reference evidence="2" key="1">
    <citation type="submission" date="2021-06" db="EMBL/GenBank/DDBJ databases">
        <title>44 bacteria genomes isolated from Dapeng, Shenzhen.</title>
        <authorList>
            <person name="Zheng W."/>
            <person name="Yu S."/>
            <person name="Huang Y."/>
        </authorList>
    </citation>
    <scope>NUCLEOTIDE SEQUENCE</scope>
    <source>
        <strain evidence="2">DP5N28-2</strain>
    </source>
</reference>
<dbReference type="InterPro" id="IPR005532">
    <property type="entry name" value="SUMF_dom"/>
</dbReference>
<dbReference type="PANTHER" id="PTHR23150:SF19">
    <property type="entry name" value="FORMYLGLYCINE-GENERATING ENZYME"/>
    <property type="match status" value="1"/>
</dbReference>
<dbReference type="Proteomes" id="UP000753961">
    <property type="component" value="Unassembled WGS sequence"/>
</dbReference>
<comment type="caution">
    <text evidence="2">The sequence shown here is derived from an EMBL/GenBank/DDBJ whole genome shotgun (WGS) entry which is preliminary data.</text>
</comment>
<proteinExistence type="predicted"/>
<organism evidence="2 3">
    <name type="scientific">Membranihabitans marinus</name>
    <dbReference type="NCBI Taxonomy" id="1227546"/>
    <lineage>
        <taxon>Bacteria</taxon>
        <taxon>Pseudomonadati</taxon>
        <taxon>Bacteroidota</taxon>
        <taxon>Saprospiria</taxon>
        <taxon>Saprospirales</taxon>
        <taxon>Saprospiraceae</taxon>
        <taxon>Membranihabitans</taxon>
    </lineage>
</organism>
<dbReference type="Pfam" id="PF03781">
    <property type="entry name" value="FGE-sulfatase"/>
    <property type="match status" value="1"/>
</dbReference>
<dbReference type="PROSITE" id="PS51257">
    <property type="entry name" value="PROKAR_LIPOPROTEIN"/>
    <property type="match status" value="1"/>
</dbReference>
<gene>
    <name evidence="2" type="ORF">KUV50_17140</name>
</gene>
<dbReference type="InterPro" id="IPR016187">
    <property type="entry name" value="CTDL_fold"/>
</dbReference>
<dbReference type="SUPFAM" id="SSF56436">
    <property type="entry name" value="C-type lectin-like"/>
    <property type="match status" value="1"/>
</dbReference>
<evidence type="ECO:0000313" key="2">
    <source>
        <dbReference type="EMBL" id="MBY5959883.1"/>
    </source>
</evidence>
<feature type="domain" description="Sulfatase-modifying factor enzyme-like" evidence="1">
    <location>
        <begin position="50"/>
        <end position="357"/>
    </location>
</feature>
<dbReference type="GO" id="GO:0120147">
    <property type="term" value="F:formylglycine-generating oxidase activity"/>
    <property type="evidence" value="ECO:0007669"/>
    <property type="project" value="TreeGrafter"/>
</dbReference>
<dbReference type="PANTHER" id="PTHR23150">
    <property type="entry name" value="SULFATASE MODIFYING FACTOR 1, 2"/>
    <property type="match status" value="1"/>
</dbReference>
<dbReference type="InterPro" id="IPR051043">
    <property type="entry name" value="Sulfatase_Mod_Factor_Kinase"/>
</dbReference>
<keyword evidence="3" id="KW-1185">Reference proteome</keyword>
<protein>
    <submittedName>
        <fullName evidence="2">Formylglycine-generating enzyme family protein</fullName>
    </submittedName>
</protein>
<dbReference type="RefSeq" id="WP_222581421.1">
    <property type="nucleotide sequence ID" value="NZ_JAHVHU010000019.1"/>
</dbReference>
<evidence type="ECO:0000313" key="3">
    <source>
        <dbReference type="Proteomes" id="UP000753961"/>
    </source>
</evidence>
<dbReference type="InterPro" id="IPR042095">
    <property type="entry name" value="SUMF_sf"/>
</dbReference>